<evidence type="ECO:0000256" key="5">
    <source>
        <dbReference type="SAM" id="MobiDB-lite"/>
    </source>
</evidence>
<accession>A0AAW2K7R6</accession>
<dbReference type="PANTHER" id="PTHR34396:SF25">
    <property type="entry name" value="BOUNDARY ELEMENT ASSOCIATED FACTOR"/>
    <property type="match status" value="1"/>
</dbReference>
<dbReference type="SMART" id="SM00614">
    <property type="entry name" value="ZnF_BED"/>
    <property type="match status" value="1"/>
</dbReference>
<name>A0AAW2K7R6_9LAMI</name>
<dbReference type="GO" id="GO:0005634">
    <property type="term" value="C:nucleus"/>
    <property type="evidence" value="ECO:0007669"/>
    <property type="project" value="TreeGrafter"/>
</dbReference>
<feature type="compositionally biased region" description="Polar residues" evidence="5">
    <location>
        <begin position="125"/>
        <end position="144"/>
    </location>
</feature>
<gene>
    <name evidence="7" type="ORF">Scaly_3031400</name>
</gene>
<organism evidence="7">
    <name type="scientific">Sesamum calycinum</name>
    <dbReference type="NCBI Taxonomy" id="2727403"/>
    <lineage>
        <taxon>Eukaryota</taxon>
        <taxon>Viridiplantae</taxon>
        <taxon>Streptophyta</taxon>
        <taxon>Embryophyta</taxon>
        <taxon>Tracheophyta</taxon>
        <taxon>Spermatophyta</taxon>
        <taxon>Magnoliopsida</taxon>
        <taxon>eudicotyledons</taxon>
        <taxon>Gunneridae</taxon>
        <taxon>Pentapetalae</taxon>
        <taxon>asterids</taxon>
        <taxon>lamiids</taxon>
        <taxon>Lamiales</taxon>
        <taxon>Pedaliaceae</taxon>
        <taxon>Sesamum</taxon>
    </lineage>
</organism>
<dbReference type="PANTHER" id="PTHR34396">
    <property type="entry name" value="OS03G0264950 PROTEIN-RELATED"/>
    <property type="match status" value="1"/>
</dbReference>
<reference evidence="7" key="1">
    <citation type="submission" date="2020-06" db="EMBL/GenBank/DDBJ databases">
        <authorList>
            <person name="Li T."/>
            <person name="Hu X."/>
            <person name="Zhang T."/>
            <person name="Song X."/>
            <person name="Zhang H."/>
            <person name="Dai N."/>
            <person name="Sheng W."/>
            <person name="Hou X."/>
            <person name="Wei L."/>
        </authorList>
    </citation>
    <scope>NUCLEOTIDE SEQUENCE</scope>
    <source>
        <strain evidence="7">KEN8</strain>
        <tissue evidence="7">Leaf</tissue>
    </source>
</reference>
<evidence type="ECO:0000259" key="6">
    <source>
        <dbReference type="PROSITE" id="PS50808"/>
    </source>
</evidence>
<evidence type="ECO:0000256" key="3">
    <source>
        <dbReference type="ARBA" id="ARBA00022833"/>
    </source>
</evidence>
<dbReference type="InterPro" id="IPR036236">
    <property type="entry name" value="Znf_C2H2_sf"/>
</dbReference>
<dbReference type="SUPFAM" id="SSF57667">
    <property type="entry name" value="beta-beta-alpha zinc fingers"/>
    <property type="match status" value="1"/>
</dbReference>
<evidence type="ECO:0000256" key="4">
    <source>
        <dbReference type="PROSITE-ProRule" id="PRU00027"/>
    </source>
</evidence>
<evidence type="ECO:0000256" key="1">
    <source>
        <dbReference type="ARBA" id="ARBA00022723"/>
    </source>
</evidence>
<keyword evidence="3" id="KW-0862">Zinc</keyword>
<sequence>MSKLKRFKSQNPQFSKLSNSEILSPHLGSQSWPPPSVPHLTHSPPDSWLCSQSSPHHQAVERVKVPQLFVDRRESSPSLVVGHLESSLQLSSLSLTVGHRESLPKLSSPSLSSKPEKLAVDCPEDTSQPSVRENNNVTESNTEIEMSKDIPDRVEIEETSEDNSKRKRTSEAWHHFKRVKVKGIQFAECNYCKARLKAPTSYGTTHLHKHYEKVCKKRPRKIDIRQSFKKIKKLVEHSWEHISSIKKRRDVSLLRWLLHDYPLSVVDHIDFRRYSTCLQPCFNMISRNTLKGDILKIYKDERTKYYNLLGKFKCRIAITTDMWTSSNNKGFGSDWTFY</sequence>
<dbReference type="GO" id="GO:0006357">
    <property type="term" value="P:regulation of transcription by RNA polymerase II"/>
    <property type="evidence" value="ECO:0007669"/>
    <property type="project" value="TreeGrafter"/>
</dbReference>
<dbReference type="Pfam" id="PF02892">
    <property type="entry name" value="zf-BED"/>
    <property type="match status" value="1"/>
</dbReference>
<dbReference type="EMBL" id="JACGWM010000559">
    <property type="protein sequence ID" value="KAL0302454.1"/>
    <property type="molecule type" value="Genomic_DNA"/>
</dbReference>
<proteinExistence type="predicted"/>
<dbReference type="PROSITE" id="PS50808">
    <property type="entry name" value="ZF_BED"/>
    <property type="match status" value="1"/>
</dbReference>
<feature type="compositionally biased region" description="Low complexity" evidence="5">
    <location>
        <begin position="104"/>
        <end position="113"/>
    </location>
</feature>
<keyword evidence="2 4" id="KW-0863">Zinc-finger</keyword>
<feature type="region of interest" description="Disordered" evidence="5">
    <location>
        <begin position="1"/>
        <end position="20"/>
    </location>
</feature>
<feature type="compositionally biased region" description="Basic and acidic residues" evidence="5">
    <location>
        <begin position="145"/>
        <end position="156"/>
    </location>
</feature>
<feature type="region of interest" description="Disordered" evidence="5">
    <location>
        <begin position="102"/>
        <end position="167"/>
    </location>
</feature>
<comment type="caution">
    <text evidence="7">The sequence shown here is derived from an EMBL/GenBank/DDBJ whole genome shotgun (WGS) entry which is preliminary data.</text>
</comment>
<keyword evidence="1" id="KW-0479">Metal-binding</keyword>
<dbReference type="InterPro" id="IPR053031">
    <property type="entry name" value="Cuticle_assoc_protein"/>
</dbReference>
<dbReference type="InterPro" id="IPR003656">
    <property type="entry name" value="Znf_BED"/>
</dbReference>
<evidence type="ECO:0000256" key="2">
    <source>
        <dbReference type="ARBA" id="ARBA00022771"/>
    </source>
</evidence>
<dbReference type="GO" id="GO:0008270">
    <property type="term" value="F:zinc ion binding"/>
    <property type="evidence" value="ECO:0007669"/>
    <property type="project" value="UniProtKB-KW"/>
</dbReference>
<evidence type="ECO:0000313" key="7">
    <source>
        <dbReference type="EMBL" id="KAL0302454.1"/>
    </source>
</evidence>
<reference evidence="7" key="2">
    <citation type="journal article" date="2024" name="Plant">
        <title>Genomic evolution and insights into agronomic trait innovations of Sesamum species.</title>
        <authorList>
            <person name="Miao H."/>
            <person name="Wang L."/>
            <person name="Qu L."/>
            <person name="Liu H."/>
            <person name="Sun Y."/>
            <person name="Le M."/>
            <person name="Wang Q."/>
            <person name="Wei S."/>
            <person name="Zheng Y."/>
            <person name="Lin W."/>
            <person name="Duan Y."/>
            <person name="Cao H."/>
            <person name="Xiong S."/>
            <person name="Wang X."/>
            <person name="Wei L."/>
            <person name="Li C."/>
            <person name="Ma Q."/>
            <person name="Ju M."/>
            <person name="Zhao R."/>
            <person name="Li G."/>
            <person name="Mu C."/>
            <person name="Tian Q."/>
            <person name="Mei H."/>
            <person name="Zhang T."/>
            <person name="Gao T."/>
            <person name="Zhang H."/>
        </authorList>
    </citation>
    <scope>NUCLEOTIDE SEQUENCE</scope>
    <source>
        <strain evidence="7">KEN8</strain>
    </source>
</reference>
<dbReference type="GO" id="GO:1990837">
    <property type="term" value="F:sequence-specific double-stranded DNA binding"/>
    <property type="evidence" value="ECO:0007669"/>
    <property type="project" value="TreeGrafter"/>
</dbReference>
<feature type="compositionally biased region" description="Polar residues" evidence="5">
    <location>
        <begin position="9"/>
        <end position="20"/>
    </location>
</feature>
<dbReference type="AlphaFoldDB" id="A0AAW2K7R6"/>
<feature type="domain" description="BED-type" evidence="6">
    <location>
        <begin position="167"/>
        <end position="222"/>
    </location>
</feature>
<feature type="region of interest" description="Disordered" evidence="5">
    <location>
        <begin position="25"/>
        <end position="54"/>
    </location>
</feature>
<protein>
    <recommendedName>
        <fullName evidence="6">BED-type domain-containing protein</fullName>
    </recommendedName>
</protein>